<dbReference type="GO" id="GO:0045892">
    <property type="term" value="P:negative regulation of DNA-templated transcription"/>
    <property type="evidence" value="ECO:0007669"/>
    <property type="project" value="InterPro"/>
</dbReference>
<organism evidence="5 6">
    <name type="scientific">Onishia taeanensis</name>
    <dbReference type="NCBI Taxonomy" id="284577"/>
    <lineage>
        <taxon>Bacteria</taxon>
        <taxon>Pseudomonadati</taxon>
        <taxon>Pseudomonadota</taxon>
        <taxon>Gammaproteobacteria</taxon>
        <taxon>Oceanospirillales</taxon>
        <taxon>Halomonadaceae</taxon>
        <taxon>Onishia</taxon>
    </lineage>
</organism>
<dbReference type="EMBL" id="FNCI01000003">
    <property type="protein sequence ID" value="SDG00782.1"/>
    <property type="molecule type" value="Genomic_DNA"/>
</dbReference>
<dbReference type="InterPro" id="IPR036271">
    <property type="entry name" value="Tet_transcr_reg_TetR-rel_C_sf"/>
</dbReference>
<dbReference type="PROSITE" id="PS50977">
    <property type="entry name" value="HTH_TETR_2"/>
    <property type="match status" value="1"/>
</dbReference>
<dbReference type="Gene3D" id="1.10.357.10">
    <property type="entry name" value="Tetracycline Repressor, domain 2"/>
    <property type="match status" value="1"/>
</dbReference>
<dbReference type="GO" id="GO:0000976">
    <property type="term" value="F:transcription cis-regulatory region binding"/>
    <property type="evidence" value="ECO:0007669"/>
    <property type="project" value="TreeGrafter"/>
</dbReference>
<feature type="region of interest" description="Disordered" evidence="3">
    <location>
        <begin position="1"/>
        <end position="30"/>
    </location>
</feature>
<dbReference type="SUPFAM" id="SSF48498">
    <property type="entry name" value="Tetracyclin repressor-like, C-terminal domain"/>
    <property type="match status" value="1"/>
</dbReference>
<dbReference type="OrthoDB" id="6860332at2"/>
<dbReference type="InterPro" id="IPR013573">
    <property type="entry name" value="Tscrpt_reg_YcdC_C"/>
</dbReference>
<sequence>MTVISEVGSSPISSSASSRSSAGESEASAIRQRNEERILEAAEAVFAQHGYRGGSVQAIAEAAGLPKSNVLYYVGSKRRLYVALLERMMARWNAMLDDISVDDDPAEILEAFIRSKMALTRAHPQGSRLFAAEVLGGAPFLQDYLRGELRDWVQARARVFEQWAERGLMDPVDPVWLIFLIWSATQHYADFEPQVLGITGRDALGEQDYQHITDFLCRLILKGCGIRG</sequence>
<accession>A0A1G7QQL9</accession>
<evidence type="ECO:0000259" key="4">
    <source>
        <dbReference type="PROSITE" id="PS50977"/>
    </source>
</evidence>
<evidence type="ECO:0000256" key="1">
    <source>
        <dbReference type="ARBA" id="ARBA00023125"/>
    </source>
</evidence>
<protein>
    <submittedName>
        <fullName evidence="5">Transcriptional regulator, TetR family</fullName>
    </submittedName>
</protein>
<dbReference type="AlphaFoldDB" id="A0A1G7QQL9"/>
<dbReference type="InterPro" id="IPR001647">
    <property type="entry name" value="HTH_TetR"/>
</dbReference>
<dbReference type="SUPFAM" id="SSF46689">
    <property type="entry name" value="Homeodomain-like"/>
    <property type="match status" value="1"/>
</dbReference>
<dbReference type="PANTHER" id="PTHR30055:SF196">
    <property type="entry name" value="HTH-TYPE TRANSCRIPTIONAL REGULATOR RUTR"/>
    <property type="match status" value="1"/>
</dbReference>
<evidence type="ECO:0000256" key="3">
    <source>
        <dbReference type="SAM" id="MobiDB-lite"/>
    </source>
</evidence>
<dbReference type="Proteomes" id="UP000198641">
    <property type="component" value="Unassembled WGS sequence"/>
</dbReference>
<feature type="DNA-binding region" description="H-T-H motif" evidence="2">
    <location>
        <begin position="55"/>
        <end position="74"/>
    </location>
</feature>
<proteinExistence type="predicted"/>
<evidence type="ECO:0000313" key="5">
    <source>
        <dbReference type="EMBL" id="SDG00782.1"/>
    </source>
</evidence>
<dbReference type="InterPro" id="IPR050109">
    <property type="entry name" value="HTH-type_TetR-like_transc_reg"/>
</dbReference>
<dbReference type="GO" id="GO:0003700">
    <property type="term" value="F:DNA-binding transcription factor activity"/>
    <property type="evidence" value="ECO:0007669"/>
    <property type="project" value="TreeGrafter"/>
</dbReference>
<dbReference type="Pfam" id="PF00440">
    <property type="entry name" value="TetR_N"/>
    <property type="match status" value="1"/>
</dbReference>
<dbReference type="PANTHER" id="PTHR30055">
    <property type="entry name" value="HTH-TYPE TRANSCRIPTIONAL REGULATOR RUTR"/>
    <property type="match status" value="1"/>
</dbReference>
<name>A0A1G7QQL9_9GAMM</name>
<gene>
    <name evidence="5" type="ORF">SAMN05216571_103391</name>
</gene>
<dbReference type="Gene3D" id="1.10.10.60">
    <property type="entry name" value="Homeodomain-like"/>
    <property type="match status" value="1"/>
</dbReference>
<keyword evidence="6" id="KW-1185">Reference proteome</keyword>
<dbReference type="PRINTS" id="PR00455">
    <property type="entry name" value="HTHTETR"/>
</dbReference>
<evidence type="ECO:0000256" key="2">
    <source>
        <dbReference type="PROSITE-ProRule" id="PRU00335"/>
    </source>
</evidence>
<dbReference type="STRING" id="284577.SAMN05216571_103391"/>
<dbReference type="Pfam" id="PF08362">
    <property type="entry name" value="TetR_C_3"/>
    <property type="match status" value="1"/>
</dbReference>
<keyword evidence="1 2" id="KW-0238">DNA-binding</keyword>
<dbReference type="RefSeq" id="WP_092524335.1">
    <property type="nucleotide sequence ID" value="NZ_FNCI01000003.1"/>
</dbReference>
<evidence type="ECO:0000313" key="6">
    <source>
        <dbReference type="Proteomes" id="UP000198641"/>
    </source>
</evidence>
<feature type="domain" description="HTH tetR-type" evidence="4">
    <location>
        <begin position="32"/>
        <end position="92"/>
    </location>
</feature>
<reference evidence="5 6" key="1">
    <citation type="submission" date="2016-10" db="EMBL/GenBank/DDBJ databases">
        <authorList>
            <person name="de Groot N.N."/>
        </authorList>
    </citation>
    <scope>NUCLEOTIDE SEQUENCE [LARGE SCALE GENOMIC DNA]</scope>
    <source>
        <strain evidence="5 6">BH539</strain>
    </source>
</reference>
<dbReference type="InterPro" id="IPR009057">
    <property type="entry name" value="Homeodomain-like_sf"/>
</dbReference>